<dbReference type="EMBL" id="CP026314">
    <property type="protein sequence ID" value="AUV84680.1"/>
    <property type="molecule type" value="Genomic_DNA"/>
</dbReference>
<accession>A0A2I8VRX7</accession>
<dbReference type="InterPro" id="IPR013321">
    <property type="entry name" value="Arc_rbn_hlx_hlx"/>
</dbReference>
<dbReference type="PANTHER" id="PTHR36215:SF1">
    <property type="entry name" value="BLL4998 PROTEIN"/>
    <property type="match status" value="1"/>
</dbReference>
<reference evidence="1 2" key="1">
    <citation type="submission" date="2018-01" db="EMBL/GenBank/DDBJ databases">
        <title>Complete genome sequence of Salinigranum rubrum GX10T, an extremely halophilic archaeon isolated from a marine solar saltern.</title>
        <authorList>
            <person name="Han S."/>
        </authorList>
    </citation>
    <scope>NUCLEOTIDE SEQUENCE [LARGE SCALE GENOMIC DNA]</scope>
    <source>
        <strain evidence="1 2">GX10</strain>
        <plasmid evidence="2">Plasmid unnamed5</plasmid>
    </source>
</reference>
<dbReference type="RefSeq" id="WP_103428358.1">
    <property type="nucleotide sequence ID" value="NZ_CP026314.1"/>
</dbReference>
<keyword evidence="1" id="KW-0614">Plasmid</keyword>
<evidence type="ECO:0000313" key="2">
    <source>
        <dbReference type="Proteomes" id="UP000236584"/>
    </source>
</evidence>
<dbReference type="PANTHER" id="PTHR36215">
    <property type="entry name" value="BLL4998 PROTEIN"/>
    <property type="match status" value="1"/>
</dbReference>
<organism evidence="1 2">
    <name type="scientific">Salinigranum rubrum</name>
    <dbReference type="NCBI Taxonomy" id="755307"/>
    <lineage>
        <taxon>Archaea</taxon>
        <taxon>Methanobacteriati</taxon>
        <taxon>Methanobacteriota</taxon>
        <taxon>Stenosarchaea group</taxon>
        <taxon>Halobacteria</taxon>
        <taxon>Halobacteriales</taxon>
        <taxon>Haloferacaceae</taxon>
        <taxon>Salinigranum</taxon>
    </lineage>
</organism>
<geneLocation type="plasmid" evidence="1 2">
    <name>unnamed5</name>
</geneLocation>
<dbReference type="GeneID" id="35595312"/>
<dbReference type="AlphaFoldDB" id="A0A2I8VRX7"/>
<dbReference type="OrthoDB" id="56938at2157"/>
<dbReference type="InterPro" id="IPR041088">
    <property type="entry name" value="RHH_8"/>
</dbReference>
<name>A0A2I8VRX7_9EURY</name>
<keyword evidence="2" id="KW-1185">Reference proteome</keyword>
<dbReference type="Gene3D" id="1.10.1220.10">
    <property type="entry name" value="Met repressor-like"/>
    <property type="match status" value="1"/>
</dbReference>
<dbReference type="KEGG" id="srub:C2R22_24430"/>
<dbReference type="SUPFAM" id="SSF47598">
    <property type="entry name" value="Ribbon-helix-helix"/>
    <property type="match status" value="1"/>
</dbReference>
<dbReference type="Pfam" id="PF17723">
    <property type="entry name" value="RHH_8"/>
    <property type="match status" value="1"/>
</dbReference>
<protein>
    <submittedName>
        <fullName evidence="1">Uncharacterized protein</fullName>
    </submittedName>
</protein>
<sequence length="67" mass="7619">MSGDHAKYLEETPDTTRTTVRFPTTELEQVEELVEEGKYLSTSEAVRHAVRDLIEAHKNATSEADER</sequence>
<dbReference type="GO" id="GO:0006355">
    <property type="term" value="P:regulation of DNA-templated transcription"/>
    <property type="evidence" value="ECO:0007669"/>
    <property type="project" value="InterPro"/>
</dbReference>
<dbReference type="Proteomes" id="UP000236584">
    <property type="component" value="Plasmid unnamed5"/>
</dbReference>
<evidence type="ECO:0000313" key="1">
    <source>
        <dbReference type="EMBL" id="AUV84680.1"/>
    </source>
</evidence>
<dbReference type="InterPro" id="IPR010985">
    <property type="entry name" value="Ribbon_hlx_hlx"/>
</dbReference>
<proteinExistence type="predicted"/>
<gene>
    <name evidence="1" type="ORF">C2R22_24430</name>
</gene>